<reference evidence="2" key="1">
    <citation type="journal article" date="2020" name="Genome Biol.">
        <title>Gamete binning: chromosome-level and haplotype-resolved genome assembly enabled by high-throughput single-cell sequencing of gamete genomes.</title>
        <authorList>
            <person name="Campoy J.A."/>
            <person name="Sun H."/>
            <person name="Goel M."/>
            <person name="Jiao W.-B."/>
            <person name="Folz-Donahue K."/>
            <person name="Wang N."/>
            <person name="Rubio M."/>
            <person name="Liu C."/>
            <person name="Kukat C."/>
            <person name="Ruiz D."/>
            <person name="Huettel B."/>
            <person name="Schneeberger K."/>
        </authorList>
    </citation>
    <scope>NUCLEOTIDE SEQUENCE [LARGE SCALE GENOMIC DNA]</scope>
    <source>
        <strain evidence="2">cv. Rojo Pasion</strain>
    </source>
</reference>
<dbReference type="AlphaFoldDB" id="A0A6J5X9D0"/>
<keyword evidence="2" id="KW-1185">Reference proteome</keyword>
<evidence type="ECO:0000313" key="1">
    <source>
        <dbReference type="EMBL" id="CAB4309153.1"/>
    </source>
</evidence>
<organism evidence="1 2">
    <name type="scientific">Prunus armeniaca</name>
    <name type="common">Apricot</name>
    <name type="synonym">Armeniaca vulgaris</name>
    <dbReference type="NCBI Taxonomy" id="36596"/>
    <lineage>
        <taxon>Eukaryota</taxon>
        <taxon>Viridiplantae</taxon>
        <taxon>Streptophyta</taxon>
        <taxon>Embryophyta</taxon>
        <taxon>Tracheophyta</taxon>
        <taxon>Spermatophyta</taxon>
        <taxon>Magnoliopsida</taxon>
        <taxon>eudicotyledons</taxon>
        <taxon>Gunneridae</taxon>
        <taxon>Pentapetalae</taxon>
        <taxon>rosids</taxon>
        <taxon>fabids</taxon>
        <taxon>Rosales</taxon>
        <taxon>Rosaceae</taxon>
        <taxon>Amygdaloideae</taxon>
        <taxon>Amygdaleae</taxon>
        <taxon>Prunus</taxon>
    </lineage>
</organism>
<sequence length="201" mass="22345">MKRIWVLNQVSFFPRLLQPLVVSPLPVLQQINPPTKTIVAGNFTPKTSFDSGPNTFAAAWSLSDPLRQKCLPVPVSLPQRKHQTLRKPCLRFSPFFPTKKRLYRYKSYNPHLAKLMMIARLDGHVVGQVATCAVSGEETPGDVNVVEIKPVNCCLVDEFQHVEAILVLGGINMLRSEAVVDGDDHGGELCGEPFAKVIVRF</sequence>
<dbReference type="Proteomes" id="UP000507245">
    <property type="component" value="Unassembled WGS sequence"/>
</dbReference>
<name>A0A6J5X9D0_PRUAR</name>
<proteinExistence type="predicted"/>
<accession>A0A6J5X9D0</accession>
<dbReference type="EMBL" id="CAEKKB010000004">
    <property type="protein sequence ID" value="CAB4309153.1"/>
    <property type="molecule type" value="Genomic_DNA"/>
</dbReference>
<evidence type="ECO:0000313" key="2">
    <source>
        <dbReference type="Proteomes" id="UP000507245"/>
    </source>
</evidence>
<gene>
    <name evidence="1" type="ORF">ORAREDHAP_LOCUS30049</name>
</gene>
<protein>
    <submittedName>
        <fullName evidence="1">Uncharacterized protein</fullName>
    </submittedName>
</protein>